<dbReference type="InterPro" id="IPR011009">
    <property type="entry name" value="Kinase-like_dom_sf"/>
</dbReference>
<dbReference type="Gene3D" id="1.10.510.10">
    <property type="entry name" value="Transferase(Phosphotransferase) domain 1"/>
    <property type="match status" value="1"/>
</dbReference>
<evidence type="ECO:0000256" key="4">
    <source>
        <dbReference type="ARBA" id="ARBA00022777"/>
    </source>
</evidence>
<dbReference type="Proteomes" id="UP000022910">
    <property type="component" value="Unassembled WGS sequence"/>
</dbReference>
<gene>
    <name evidence="7" type="ORF">RirG_194940</name>
</gene>
<dbReference type="InterPro" id="IPR000719">
    <property type="entry name" value="Prot_kinase_dom"/>
</dbReference>
<evidence type="ECO:0000256" key="3">
    <source>
        <dbReference type="ARBA" id="ARBA00022741"/>
    </source>
</evidence>
<dbReference type="SUPFAM" id="SSF56112">
    <property type="entry name" value="Protein kinase-like (PK-like)"/>
    <property type="match status" value="1"/>
</dbReference>
<keyword evidence="4" id="KW-0418">Kinase</keyword>
<proteinExistence type="predicted"/>
<dbReference type="GO" id="GO:0004674">
    <property type="term" value="F:protein serine/threonine kinase activity"/>
    <property type="evidence" value="ECO:0007669"/>
    <property type="project" value="UniProtKB-KW"/>
</dbReference>
<evidence type="ECO:0000256" key="1">
    <source>
        <dbReference type="ARBA" id="ARBA00022527"/>
    </source>
</evidence>
<dbReference type="Pfam" id="PF00069">
    <property type="entry name" value="Pkinase"/>
    <property type="match status" value="1"/>
</dbReference>
<keyword evidence="2" id="KW-0808">Transferase</keyword>
<reference evidence="7 8" key="1">
    <citation type="submission" date="2014-02" db="EMBL/GenBank/DDBJ databases">
        <title>Single nucleus genome sequencing reveals high similarity among nuclei of an endomycorrhizal fungus.</title>
        <authorList>
            <person name="Lin K."/>
            <person name="Geurts R."/>
            <person name="Zhang Z."/>
            <person name="Limpens E."/>
            <person name="Saunders D.G."/>
            <person name="Mu D."/>
            <person name="Pang E."/>
            <person name="Cao H."/>
            <person name="Cha H."/>
            <person name="Lin T."/>
            <person name="Zhou Q."/>
            <person name="Shang Y."/>
            <person name="Li Y."/>
            <person name="Ivanov S."/>
            <person name="Sharma T."/>
            <person name="Velzen R.V."/>
            <person name="Ruijter N.D."/>
            <person name="Aanen D.K."/>
            <person name="Win J."/>
            <person name="Kamoun S."/>
            <person name="Bisseling T."/>
            <person name="Huang S."/>
        </authorList>
    </citation>
    <scope>NUCLEOTIDE SEQUENCE [LARGE SCALE GENOMIC DNA]</scope>
    <source>
        <strain evidence="8">DAOM197198w</strain>
    </source>
</reference>
<keyword evidence="1" id="KW-0723">Serine/threonine-protein kinase</keyword>
<comment type="caution">
    <text evidence="7">The sequence shown here is derived from an EMBL/GenBank/DDBJ whole genome shotgun (WGS) entry which is preliminary data.</text>
</comment>
<keyword evidence="8" id="KW-1185">Reference proteome</keyword>
<evidence type="ECO:0000256" key="5">
    <source>
        <dbReference type="ARBA" id="ARBA00022840"/>
    </source>
</evidence>
<dbReference type="PANTHER" id="PTHR24351">
    <property type="entry name" value="RIBOSOMAL PROTEIN S6 KINASE"/>
    <property type="match status" value="1"/>
</dbReference>
<dbReference type="PROSITE" id="PS50011">
    <property type="entry name" value="PROTEIN_KINASE_DOM"/>
    <property type="match status" value="1"/>
</dbReference>
<evidence type="ECO:0000313" key="7">
    <source>
        <dbReference type="EMBL" id="EXX58767.1"/>
    </source>
</evidence>
<feature type="domain" description="Protein kinase" evidence="6">
    <location>
        <begin position="67"/>
        <end position="262"/>
    </location>
</feature>
<dbReference type="HOGENOM" id="CLU_000288_7_34_1"/>
<protein>
    <submittedName>
        <fullName evidence="7">Ste11p</fullName>
    </submittedName>
</protein>
<name>A0A015INH7_RHIIW</name>
<dbReference type="AlphaFoldDB" id="A0A015INH7"/>
<accession>A0A015INH7</accession>
<dbReference type="EMBL" id="JEMT01026614">
    <property type="protein sequence ID" value="EXX58767.1"/>
    <property type="molecule type" value="Genomic_DNA"/>
</dbReference>
<dbReference type="GO" id="GO:0005524">
    <property type="term" value="F:ATP binding"/>
    <property type="evidence" value="ECO:0007669"/>
    <property type="project" value="UniProtKB-KW"/>
</dbReference>
<sequence length="262" mass="30404">MDYGECKYCKRKYTGNEYCKACNVKHFQQNFKNWTSGNNDIDKIFQDKQLSANFYDQVLEWIPYNKLYDIEYIAKGGFGKVIEQNGLMDIYSIGIIKMKIGNDMLPIKFINEITMHCKTIMDGSISVFRVYGITQDPETKNYMMVLNYAENGSLRTYLDKNHYELTWYIKISYLWHITLGLKSIHEKELIHRDLHIGNLLHFSSDSSINGFTSITGMGLCEPADYNTSKNTKNSIYGVLPYIAPEVLREQNYPKVADIYSSV</sequence>
<organism evidence="7 8">
    <name type="scientific">Rhizophagus irregularis (strain DAOM 197198w)</name>
    <name type="common">Glomus intraradices</name>
    <dbReference type="NCBI Taxonomy" id="1432141"/>
    <lineage>
        <taxon>Eukaryota</taxon>
        <taxon>Fungi</taxon>
        <taxon>Fungi incertae sedis</taxon>
        <taxon>Mucoromycota</taxon>
        <taxon>Glomeromycotina</taxon>
        <taxon>Glomeromycetes</taxon>
        <taxon>Glomerales</taxon>
        <taxon>Glomeraceae</taxon>
        <taxon>Rhizophagus</taxon>
    </lineage>
</organism>
<dbReference type="STRING" id="1432141.A0A015INH7"/>
<dbReference type="SMART" id="SM00220">
    <property type="entry name" value="S_TKc"/>
    <property type="match status" value="1"/>
</dbReference>
<keyword evidence="5" id="KW-0067">ATP-binding</keyword>
<evidence type="ECO:0000313" key="8">
    <source>
        <dbReference type="Proteomes" id="UP000022910"/>
    </source>
</evidence>
<evidence type="ECO:0000256" key="2">
    <source>
        <dbReference type="ARBA" id="ARBA00022679"/>
    </source>
</evidence>
<evidence type="ECO:0000259" key="6">
    <source>
        <dbReference type="PROSITE" id="PS50011"/>
    </source>
</evidence>
<keyword evidence="3" id="KW-0547">Nucleotide-binding</keyword>